<protein>
    <submittedName>
        <fullName evidence="1">DUF2867 domain-containing protein</fullName>
    </submittedName>
</protein>
<keyword evidence="2" id="KW-1185">Reference proteome</keyword>
<accession>A0ABX2ENX5</accession>
<reference evidence="1 2" key="1">
    <citation type="submission" date="2020-05" db="EMBL/GenBank/DDBJ databases">
        <title>Aquincola sp. isolate from soil.</title>
        <authorList>
            <person name="Han J."/>
            <person name="Kim D.-U."/>
        </authorList>
    </citation>
    <scope>NUCLEOTIDE SEQUENCE [LARGE SCALE GENOMIC DNA]</scope>
    <source>
        <strain evidence="1 2">S2</strain>
    </source>
</reference>
<sequence length="170" mass="18546">MNPVNAVAVPADSDIARHLRGAHFFDAYEAALPDGRLSALEIYLSVVSRTPGWVERLMSTRNRVVGWFGLKNLGSLGAIDRAKPASAYRIGDRVGIFTIHSLSEREVVFADSDRHLDAKISVCKTGSAERPAAAVSTVVHIHNLLGHVYIFFVGPVHKLIVPAMLRRLPA</sequence>
<dbReference type="Pfam" id="PF11066">
    <property type="entry name" value="DUF2867"/>
    <property type="match status" value="1"/>
</dbReference>
<dbReference type="EMBL" id="JABRWJ010000008">
    <property type="protein sequence ID" value="NRF70273.1"/>
    <property type="molecule type" value="Genomic_DNA"/>
</dbReference>
<dbReference type="RefSeq" id="WP_173128988.1">
    <property type="nucleotide sequence ID" value="NZ_JABRWJ010000008.1"/>
</dbReference>
<organism evidence="1 2">
    <name type="scientific">Pseudaquabacterium terrae</name>
    <dbReference type="NCBI Taxonomy" id="2732868"/>
    <lineage>
        <taxon>Bacteria</taxon>
        <taxon>Pseudomonadati</taxon>
        <taxon>Pseudomonadota</taxon>
        <taxon>Betaproteobacteria</taxon>
        <taxon>Burkholderiales</taxon>
        <taxon>Sphaerotilaceae</taxon>
        <taxon>Pseudaquabacterium</taxon>
    </lineage>
</organism>
<name>A0ABX2ENX5_9BURK</name>
<comment type="caution">
    <text evidence="1">The sequence shown here is derived from an EMBL/GenBank/DDBJ whole genome shotgun (WGS) entry which is preliminary data.</text>
</comment>
<gene>
    <name evidence="1" type="ORF">HLB44_25010</name>
</gene>
<dbReference type="InterPro" id="IPR021295">
    <property type="entry name" value="DUF2867"/>
</dbReference>
<dbReference type="Proteomes" id="UP000737171">
    <property type="component" value="Unassembled WGS sequence"/>
</dbReference>
<evidence type="ECO:0000313" key="2">
    <source>
        <dbReference type="Proteomes" id="UP000737171"/>
    </source>
</evidence>
<proteinExistence type="predicted"/>
<evidence type="ECO:0000313" key="1">
    <source>
        <dbReference type="EMBL" id="NRF70273.1"/>
    </source>
</evidence>